<keyword evidence="4 6" id="KW-1133">Transmembrane helix</keyword>
<keyword evidence="3 6" id="KW-0812">Transmembrane</keyword>
<accession>A0A1B2EIP3</accession>
<evidence type="ECO:0000256" key="2">
    <source>
        <dbReference type="ARBA" id="ARBA00022475"/>
    </source>
</evidence>
<feature type="transmembrane region" description="Helical" evidence="6">
    <location>
        <begin position="95"/>
        <end position="119"/>
    </location>
</feature>
<feature type="transmembrane region" description="Helical" evidence="6">
    <location>
        <begin position="236"/>
        <end position="256"/>
    </location>
</feature>
<protein>
    <recommendedName>
        <fullName evidence="6">TVP38/TMEM64 family membrane protein</fullName>
    </recommendedName>
</protein>
<comment type="similarity">
    <text evidence="6">Belongs to the TVP38/TMEM64 family.</text>
</comment>
<evidence type="ECO:0000256" key="4">
    <source>
        <dbReference type="ARBA" id="ARBA00022989"/>
    </source>
</evidence>
<dbReference type="KEGG" id="moc:BB934_17635"/>
<dbReference type="AlphaFoldDB" id="A0A1B2EIP3"/>
<dbReference type="PANTHER" id="PTHR12677:SF59">
    <property type="entry name" value="GOLGI APPARATUS MEMBRANE PROTEIN TVP38-RELATED"/>
    <property type="match status" value="1"/>
</dbReference>
<feature type="transmembrane region" description="Helical" evidence="6">
    <location>
        <begin position="20"/>
        <end position="38"/>
    </location>
</feature>
<feature type="transmembrane region" description="Helical" evidence="6">
    <location>
        <begin position="66"/>
        <end position="88"/>
    </location>
</feature>
<sequence>MAATQPNPARAKETGLPWRVLPLVLFLVAVGAVFATGLHRSLSFETFLRYQAWLQDLVEAHPMRMLGLFAAVYVAAATLSLPVSAFLITLSGYLFGWALGGLVAAVAATLGAANIFLIARTSIGQPLLSRSGPRIQNLAAGFRGQAFLYLLSLRLIPVMPFWLTNLAAAFFGMRLRPFLLATQIGMLPICFAFAFAGSGLDEVIARHEALRTQCLAAGRSDCAIELSAASLLTPQLTAALSMLGILALVPVALRYWRRRGGGEG</sequence>
<keyword evidence="2 6" id="KW-1003">Cell membrane</keyword>
<evidence type="ECO:0000256" key="1">
    <source>
        <dbReference type="ARBA" id="ARBA00004651"/>
    </source>
</evidence>
<dbReference type="OrthoDB" id="9779114at2"/>
<dbReference type="EMBL" id="CP016616">
    <property type="protein sequence ID" value="ANY79817.1"/>
    <property type="molecule type" value="Genomic_DNA"/>
</dbReference>
<dbReference type="InterPro" id="IPR015414">
    <property type="entry name" value="TMEM64"/>
</dbReference>
<comment type="subcellular location">
    <subcellularLocation>
        <location evidence="1 6">Cell membrane</location>
        <topology evidence="1 6">Multi-pass membrane protein</topology>
    </subcellularLocation>
</comment>
<proteinExistence type="inferred from homology"/>
<feature type="transmembrane region" description="Helical" evidence="6">
    <location>
        <begin position="146"/>
        <end position="171"/>
    </location>
</feature>
<feature type="domain" description="VTT" evidence="7">
    <location>
        <begin position="84"/>
        <end position="198"/>
    </location>
</feature>
<dbReference type="RefSeq" id="WP_099510837.1">
    <property type="nucleotide sequence ID" value="NZ_CP016616.1"/>
</dbReference>
<dbReference type="Pfam" id="PF09335">
    <property type="entry name" value="VTT_dom"/>
    <property type="match status" value="1"/>
</dbReference>
<evidence type="ECO:0000256" key="6">
    <source>
        <dbReference type="RuleBase" id="RU366058"/>
    </source>
</evidence>
<dbReference type="GO" id="GO:0005886">
    <property type="term" value="C:plasma membrane"/>
    <property type="evidence" value="ECO:0007669"/>
    <property type="project" value="UniProtKB-SubCell"/>
</dbReference>
<feature type="transmembrane region" description="Helical" evidence="6">
    <location>
        <begin position="178"/>
        <end position="196"/>
    </location>
</feature>
<gene>
    <name evidence="8" type="ORF">BB934_17635</name>
</gene>
<reference evidence="8" key="1">
    <citation type="submission" date="2016-07" db="EMBL/GenBank/DDBJ databases">
        <title>Microvirga ossetica sp. nov. a new species of rhizobia isolated from root nodules of the legume species Vicia alpestris Steven originated from North Ossetia region in the Caucasus.</title>
        <authorList>
            <person name="Safronova V.I."/>
            <person name="Kuznetsova I.G."/>
            <person name="Sazanova A.L."/>
            <person name="Belimov A."/>
            <person name="Andronov E."/>
            <person name="Osledkin Y.S."/>
            <person name="Onishchuk O.P."/>
            <person name="Kurchak O.N."/>
            <person name="Shaposhnikov A.I."/>
            <person name="Willems A."/>
            <person name="Tikhonovich I.A."/>
        </authorList>
    </citation>
    <scope>NUCLEOTIDE SEQUENCE [LARGE SCALE GENOMIC DNA]</scope>
    <source>
        <strain evidence="8">V5/3M</strain>
    </source>
</reference>
<dbReference type="PANTHER" id="PTHR12677">
    <property type="entry name" value="GOLGI APPARATUS MEMBRANE PROTEIN TVP38-RELATED"/>
    <property type="match status" value="1"/>
</dbReference>
<name>A0A1B2EIP3_9HYPH</name>
<organism evidence="8">
    <name type="scientific">Microvirga ossetica</name>
    <dbReference type="NCBI Taxonomy" id="1882682"/>
    <lineage>
        <taxon>Bacteria</taxon>
        <taxon>Pseudomonadati</taxon>
        <taxon>Pseudomonadota</taxon>
        <taxon>Alphaproteobacteria</taxon>
        <taxon>Hyphomicrobiales</taxon>
        <taxon>Methylobacteriaceae</taxon>
        <taxon>Microvirga</taxon>
    </lineage>
</organism>
<evidence type="ECO:0000313" key="8">
    <source>
        <dbReference type="EMBL" id="ANY79817.1"/>
    </source>
</evidence>
<dbReference type="InterPro" id="IPR032816">
    <property type="entry name" value="VTT_dom"/>
</dbReference>
<evidence type="ECO:0000259" key="7">
    <source>
        <dbReference type="Pfam" id="PF09335"/>
    </source>
</evidence>
<evidence type="ECO:0000256" key="5">
    <source>
        <dbReference type="ARBA" id="ARBA00023136"/>
    </source>
</evidence>
<evidence type="ECO:0000256" key="3">
    <source>
        <dbReference type="ARBA" id="ARBA00022692"/>
    </source>
</evidence>
<keyword evidence="5 6" id="KW-0472">Membrane</keyword>